<protein>
    <submittedName>
        <fullName evidence="1">Uncharacterized protein</fullName>
    </submittedName>
</protein>
<dbReference type="AlphaFoldDB" id="A0A1G8LW15"/>
<keyword evidence="2" id="KW-1185">Reference proteome</keyword>
<organism evidence="1 2">
    <name type="scientific">Sinosporangium album</name>
    <dbReference type="NCBI Taxonomy" id="504805"/>
    <lineage>
        <taxon>Bacteria</taxon>
        <taxon>Bacillati</taxon>
        <taxon>Actinomycetota</taxon>
        <taxon>Actinomycetes</taxon>
        <taxon>Streptosporangiales</taxon>
        <taxon>Streptosporangiaceae</taxon>
        <taxon>Sinosporangium</taxon>
    </lineage>
</organism>
<dbReference type="Proteomes" id="UP000198923">
    <property type="component" value="Unassembled WGS sequence"/>
</dbReference>
<evidence type="ECO:0000313" key="2">
    <source>
        <dbReference type="Proteomes" id="UP000198923"/>
    </source>
</evidence>
<dbReference type="EMBL" id="FNCN01000085">
    <property type="protein sequence ID" value="SDI59825.1"/>
    <property type="molecule type" value="Genomic_DNA"/>
</dbReference>
<evidence type="ECO:0000313" key="1">
    <source>
        <dbReference type="EMBL" id="SDI59825.1"/>
    </source>
</evidence>
<reference evidence="1 2" key="1">
    <citation type="submission" date="2016-10" db="EMBL/GenBank/DDBJ databases">
        <authorList>
            <person name="de Groot N.N."/>
        </authorList>
    </citation>
    <scope>NUCLEOTIDE SEQUENCE [LARGE SCALE GENOMIC DNA]</scope>
    <source>
        <strain evidence="1 2">CPCC 201354</strain>
    </source>
</reference>
<sequence>MSQGFAGLRTEQGRVLSWGLAFKFDSFPSWLIAGLT</sequence>
<proteinExistence type="predicted"/>
<name>A0A1G8LW15_9ACTN</name>
<gene>
    <name evidence="1" type="ORF">SAMN05421505_1852</name>
</gene>
<dbReference type="STRING" id="504805.SAMN05421505_1852"/>
<accession>A0A1G8LW15</accession>